<organism evidence="2 3">
    <name type="scientific">Mycena metata</name>
    <dbReference type="NCBI Taxonomy" id="1033252"/>
    <lineage>
        <taxon>Eukaryota</taxon>
        <taxon>Fungi</taxon>
        <taxon>Dikarya</taxon>
        <taxon>Basidiomycota</taxon>
        <taxon>Agaricomycotina</taxon>
        <taxon>Agaricomycetes</taxon>
        <taxon>Agaricomycetidae</taxon>
        <taxon>Agaricales</taxon>
        <taxon>Marasmiineae</taxon>
        <taxon>Mycenaceae</taxon>
        <taxon>Mycena</taxon>
    </lineage>
</organism>
<sequence>MASSKKLEQLCLEIRFLSCALSGRSLAVGRSIPVGRDLNAKLVAFTHVSNLLDLCAKSSPSVAATGTLESDRVTVILFATSDRLVNNPSAPPVIETVTQREAPATAFSKSSDSITTMTPLSEHARLCALGLRLMHQNEISGRELHLWFLARGFSKIRGRFRSLSKRFGEKIIDTLKTFSEDDIGGLDVNGAIYLSKNTEVIQKVKAAAPLLIETTQTGDQVIRSDVNKSTVSAWFTLLAQCLVGIGEALSVPPYGTEPPGSPAIPAATLQQAHQWIVILYILAECPALSCLFRLFYFTQKLSTPARGVSPDEEGLEGEHDKQVDDELDEISDTTGEKFLRHVKTLASGLAAIRYLSLFPIPGTVQIQIVEVAEPTSIPAIDSFLGLRDDILDRAGQSDRTRSPNEKEELILSVANVGALGDPLSEPEDTSQVHCEASIMALMVGGDPTLMTPPVVKNAAGVAGSSRSSFGPSFVLHETHNMVSGWVPPAGIPERVLEQLRDALLEEYTNLCKDEIMARGSAQTSPASESDFDTNEFY</sequence>
<evidence type="ECO:0000313" key="3">
    <source>
        <dbReference type="Proteomes" id="UP001215598"/>
    </source>
</evidence>
<comment type="caution">
    <text evidence="2">The sequence shown here is derived from an EMBL/GenBank/DDBJ whole genome shotgun (WGS) entry which is preliminary data.</text>
</comment>
<accession>A0AAD7HQM9</accession>
<keyword evidence="3" id="KW-1185">Reference proteome</keyword>
<dbReference type="AlphaFoldDB" id="A0AAD7HQM9"/>
<dbReference type="Proteomes" id="UP001215598">
    <property type="component" value="Unassembled WGS sequence"/>
</dbReference>
<gene>
    <name evidence="2" type="ORF">B0H16DRAFT_1894957</name>
</gene>
<dbReference type="EMBL" id="JARKIB010000190">
    <property type="protein sequence ID" value="KAJ7725962.1"/>
    <property type="molecule type" value="Genomic_DNA"/>
</dbReference>
<evidence type="ECO:0000256" key="1">
    <source>
        <dbReference type="SAM" id="MobiDB-lite"/>
    </source>
</evidence>
<reference evidence="2" key="1">
    <citation type="submission" date="2023-03" db="EMBL/GenBank/DDBJ databases">
        <title>Massive genome expansion in bonnet fungi (Mycena s.s.) driven by repeated elements and novel gene families across ecological guilds.</title>
        <authorList>
            <consortium name="Lawrence Berkeley National Laboratory"/>
            <person name="Harder C.B."/>
            <person name="Miyauchi S."/>
            <person name="Viragh M."/>
            <person name="Kuo A."/>
            <person name="Thoen E."/>
            <person name="Andreopoulos B."/>
            <person name="Lu D."/>
            <person name="Skrede I."/>
            <person name="Drula E."/>
            <person name="Henrissat B."/>
            <person name="Morin E."/>
            <person name="Kohler A."/>
            <person name="Barry K."/>
            <person name="LaButti K."/>
            <person name="Morin E."/>
            <person name="Salamov A."/>
            <person name="Lipzen A."/>
            <person name="Mereny Z."/>
            <person name="Hegedus B."/>
            <person name="Baldrian P."/>
            <person name="Stursova M."/>
            <person name="Weitz H."/>
            <person name="Taylor A."/>
            <person name="Grigoriev I.V."/>
            <person name="Nagy L.G."/>
            <person name="Martin F."/>
            <person name="Kauserud H."/>
        </authorList>
    </citation>
    <scope>NUCLEOTIDE SEQUENCE</scope>
    <source>
        <strain evidence="2">CBHHK182m</strain>
    </source>
</reference>
<proteinExistence type="predicted"/>
<evidence type="ECO:0000313" key="2">
    <source>
        <dbReference type="EMBL" id="KAJ7725962.1"/>
    </source>
</evidence>
<feature type="region of interest" description="Disordered" evidence="1">
    <location>
        <begin position="304"/>
        <end position="324"/>
    </location>
</feature>
<name>A0AAD7HQM9_9AGAR</name>
<protein>
    <submittedName>
        <fullName evidence="2">Uncharacterized protein</fullName>
    </submittedName>
</protein>